<dbReference type="AlphaFoldDB" id="A0A367WYJ6"/>
<organism evidence="1 2">
    <name type="scientific">Thalassospira profundimaris</name>
    <dbReference type="NCBI Taxonomy" id="502049"/>
    <lineage>
        <taxon>Bacteria</taxon>
        <taxon>Pseudomonadati</taxon>
        <taxon>Pseudomonadota</taxon>
        <taxon>Alphaproteobacteria</taxon>
        <taxon>Rhodospirillales</taxon>
        <taxon>Thalassospiraceae</taxon>
        <taxon>Thalassospira</taxon>
    </lineage>
</organism>
<protein>
    <submittedName>
        <fullName evidence="1">Uncharacterized protein</fullName>
    </submittedName>
</protein>
<dbReference type="Proteomes" id="UP000252517">
    <property type="component" value="Unassembled WGS sequence"/>
</dbReference>
<reference evidence="1 2" key="1">
    <citation type="submission" date="2014-07" db="EMBL/GenBank/DDBJ databases">
        <title>Draft genome sequence of Thalassospira profundimaris S25-3-2.</title>
        <authorList>
            <person name="Lai Q."/>
            <person name="Shao Z."/>
        </authorList>
    </citation>
    <scope>NUCLEOTIDE SEQUENCE [LARGE SCALE GENOMIC DNA]</scope>
    <source>
        <strain evidence="1 2">S25-3-2</strain>
    </source>
</reference>
<sequence>MLSPLPEQSWQLSIAMSAIDIPTSITAALTVERLVPAAKAAIKSMVRNLMQFSIVNFYPKGGNLSTQNSCDHAAVIQKVSRCRREM</sequence>
<name>A0A367WYJ6_9PROT</name>
<gene>
    <name evidence="1" type="ORF">TH25_16545</name>
</gene>
<proteinExistence type="predicted"/>
<evidence type="ECO:0000313" key="2">
    <source>
        <dbReference type="Proteomes" id="UP000252517"/>
    </source>
</evidence>
<dbReference type="EMBL" id="JPWH01000014">
    <property type="protein sequence ID" value="RCK46467.1"/>
    <property type="molecule type" value="Genomic_DNA"/>
</dbReference>
<evidence type="ECO:0000313" key="1">
    <source>
        <dbReference type="EMBL" id="RCK46467.1"/>
    </source>
</evidence>
<comment type="caution">
    <text evidence="1">The sequence shown here is derived from an EMBL/GenBank/DDBJ whole genome shotgun (WGS) entry which is preliminary data.</text>
</comment>
<accession>A0A367WYJ6</accession>